<feature type="region of interest" description="Disordered" evidence="1">
    <location>
        <begin position="141"/>
        <end position="160"/>
    </location>
</feature>
<accession>A0A015J3P6</accession>
<dbReference type="EMBL" id="JEMT01025664">
    <property type="protein sequence ID" value="EXX61380.1"/>
    <property type="molecule type" value="Genomic_DNA"/>
</dbReference>
<evidence type="ECO:0000256" key="1">
    <source>
        <dbReference type="SAM" id="MobiDB-lite"/>
    </source>
</evidence>
<gene>
    <name evidence="2" type="ORF">RirG_171710</name>
</gene>
<proteinExistence type="predicted"/>
<dbReference type="Proteomes" id="UP000022910">
    <property type="component" value="Unassembled WGS sequence"/>
</dbReference>
<name>A0A015J3P6_RHIIW</name>
<evidence type="ECO:0000313" key="3">
    <source>
        <dbReference type="Proteomes" id="UP000022910"/>
    </source>
</evidence>
<keyword evidence="3" id="KW-1185">Reference proteome</keyword>
<feature type="region of interest" description="Disordered" evidence="1">
    <location>
        <begin position="57"/>
        <end position="78"/>
    </location>
</feature>
<dbReference type="HOGENOM" id="CLU_566379_0_0_1"/>
<comment type="caution">
    <text evidence="2">The sequence shown here is derived from an EMBL/GenBank/DDBJ whole genome shotgun (WGS) entry which is preliminary data.</text>
</comment>
<evidence type="ECO:0000313" key="2">
    <source>
        <dbReference type="EMBL" id="EXX61380.1"/>
    </source>
</evidence>
<protein>
    <submittedName>
        <fullName evidence="2">Uncharacterized protein</fullName>
    </submittedName>
</protein>
<reference evidence="2 3" key="1">
    <citation type="submission" date="2014-02" db="EMBL/GenBank/DDBJ databases">
        <title>Single nucleus genome sequencing reveals high similarity among nuclei of an endomycorrhizal fungus.</title>
        <authorList>
            <person name="Lin K."/>
            <person name="Geurts R."/>
            <person name="Zhang Z."/>
            <person name="Limpens E."/>
            <person name="Saunders D.G."/>
            <person name="Mu D."/>
            <person name="Pang E."/>
            <person name="Cao H."/>
            <person name="Cha H."/>
            <person name="Lin T."/>
            <person name="Zhou Q."/>
            <person name="Shang Y."/>
            <person name="Li Y."/>
            <person name="Ivanov S."/>
            <person name="Sharma T."/>
            <person name="Velzen R.V."/>
            <person name="Ruijter N.D."/>
            <person name="Aanen D.K."/>
            <person name="Win J."/>
            <person name="Kamoun S."/>
            <person name="Bisseling T."/>
            <person name="Huang S."/>
        </authorList>
    </citation>
    <scope>NUCLEOTIDE SEQUENCE [LARGE SCALE GENOMIC DNA]</scope>
    <source>
        <strain evidence="3">DAOM197198w</strain>
    </source>
</reference>
<feature type="compositionally biased region" description="Basic and acidic residues" evidence="1">
    <location>
        <begin position="57"/>
        <end position="66"/>
    </location>
</feature>
<sequence length="507" mass="57941">MKPYDTSYNRLKFVLALIILRNKPVDWKIEDYIQFINRNDVQQNNLNEITQNVKEKISNDNKEKQNNQEVSNSNNAIVDEHNNSQLRWRKRALELANNVDSLKQQLCLVELELENAKQSTVTNKRKKTRVQQSNSISGTVEGDIFSKKQSEKRSSAKRELNKYQDPDVQIFQKLPGADDTWGQFDINQAMSFLQQIKLLMSVATTMSEKSTIEIHSPSLELSSTNSRVMIAQTIIKIVHYMSIKLTSLLEIFQANAPKSSNLKRTYSTCVNNFGTVLEKLLVFLESPLLSDFEKNNIISTIATSLTFLIQAIHILTTVEIEELMRESSELEDIDESEISSEIQDPRDVITFVLIHVCNEIEPRLKEAVCFVAAKECLQLIIKEFNMYKESTTDDTYSFINTIMSNIGSGKPVFEPVSSIVCKDTTYYLLWILEEVLIKNQGCKPDNVILLGETIKNITTLLEASILNNRRTSSHGDAFTMYLYNICEKLCVQLGSISLIDLLEKLFE</sequence>
<dbReference type="OrthoDB" id="2425698at2759"/>
<organism evidence="2 3">
    <name type="scientific">Rhizophagus irregularis (strain DAOM 197198w)</name>
    <name type="common">Glomus intraradices</name>
    <dbReference type="NCBI Taxonomy" id="1432141"/>
    <lineage>
        <taxon>Eukaryota</taxon>
        <taxon>Fungi</taxon>
        <taxon>Fungi incertae sedis</taxon>
        <taxon>Mucoromycota</taxon>
        <taxon>Glomeromycotina</taxon>
        <taxon>Glomeromycetes</taxon>
        <taxon>Glomerales</taxon>
        <taxon>Glomeraceae</taxon>
        <taxon>Rhizophagus</taxon>
    </lineage>
</organism>
<feature type="compositionally biased region" description="Polar residues" evidence="1">
    <location>
        <begin position="67"/>
        <end position="76"/>
    </location>
</feature>
<dbReference type="AlphaFoldDB" id="A0A015J3P6"/>
<feature type="compositionally biased region" description="Basic and acidic residues" evidence="1">
    <location>
        <begin position="144"/>
        <end position="160"/>
    </location>
</feature>